<evidence type="ECO:0000313" key="4">
    <source>
        <dbReference type="EMBL" id="TMI79756.1"/>
    </source>
</evidence>
<comment type="caution">
    <text evidence="4">The sequence shown here is derived from an EMBL/GenBank/DDBJ whole genome shotgun (WGS) entry which is preliminary data.</text>
</comment>
<keyword evidence="2 3" id="KW-0663">Pyridoxal phosphate</keyword>
<accession>A0A537J9K2</accession>
<dbReference type="CDD" id="cd00610">
    <property type="entry name" value="OAT_like"/>
    <property type="match status" value="1"/>
</dbReference>
<dbReference type="EMBL" id="VBAO01000262">
    <property type="protein sequence ID" value="TMI79756.1"/>
    <property type="molecule type" value="Genomic_DNA"/>
</dbReference>
<name>A0A537J9K2_9BACT</name>
<evidence type="ECO:0000313" key="5">
    <source>
        <dbReference type="Proteomes" id="UP000320048"/>
    </source>
</evidence>
<protein>
    <submittedName>
        <fullName evidence="4">Aspartate aminotransferase family protein</fullName>
    </submittedName>
</protein>
<dbReference type="PROSITE" id="PS00600">
    <property type="entry name" value="AA_TRANSFER_CLASS_3"/>
    <property type="match status" value="1"/>
</dbReference>
<evidence type="ECO:0000256" key="3">
    <source>
        <dbReference type="RuleBase" id="RU003560"/>
    </source>
</evidence>
<dbReference type="GO" id="GO:0030170">
    <property type="term" value="F:pyridoxal phosphate binding"/>
    <property type="evidence" value="ECO:0007669"/>
    <property type="project" value="InterPro"/>
</dbReference>
<keyword evidence="4" id="KW-0808">Transferase</keyword>
<dbReference type="SUPFAM" id="SSF53383">
    <property type="entry name" value="PLP-dependent transferases"/>
    <property type="match status" value="1"/>
</dbReference>
<feature type="non-terminal residue" evidence="4">
    <location>
        <position position="311"/>
    </location>
</feature>
<dbReference type="GO" id="GO:0008483">
    <property type="term" value="F:transaminase activity"/>
    <property type="evidence" value="ECO:0007669"/>
    <property type="project" value="UniProtKB-KW"/>
</dbReference>
<comment type="similarity">
    <text evidence="1 3">Belongs to the class-III pyridoxal-phosphate-dependent aminotransferase family.</text>
</comment>
<proteinExistence type="inferred from homology"/>
<dbReference type="Pfam" id="PF00202">
    <property type="entry name" value="Aminotran_3"/>
    <property type="match status" value="1"/>
</dbReference>
<sequence>MVEETKTKTATATARLPIEEQALDHVWIHTQRWLDLADRDGLRVIVRGTGCTLTDAQGRAYLDGLAGLYVVNVGHGRAEIGDAMAAQARDLAYVASTSYTNLRAVQLADVLAGMTPGDLHRFFFCSGGSEAVESAVKIAKQVQVMRGFPKRYKVIARRGGYHGATYAAMSLTSARNEQYFGPFMYGVSFVPSPDRYRNAFGLEGEAGDLRCAEAVEQEILAQGPDFVAAVIGEPISAANNTHVPSPRYWHRMREICDKYGVLLIVDEVITGFGRTGKMFGSEHFGVRPDLMTIAKGLSSGYAPIAAVAVSS</sequence>
<dbReference type="InterPro" id="IPR015424">
    <property type="entry name" value="PyrdxlP-dep_Trfase"/>
</dbReference>
<gene>
    <name evidence="4" type="ORF">E6H04_09990</name>
</gene>
<dbReference type="Gene3D" id="3.40.640.10">
    <property type="entry name" value="Type I PLP-dependent aspartate aminotransferase-like (Major domain)"/>
    <property type="match status" value="1"/>
</dbReference>
<evidence type="ECO:0000256" key="1">
    <source>
        <dbReference type="ARBA" id="ARBA00008954"/>
    </source>
</evidence>
<dbReference type="InterPro" id="IPR049704">
    <property type="entry name" value="Aminotrans_3_PPA_site"/>
</dbReference>
<dbReference type="Gene3D" id="3.90.1150.10">
    <property type="entry name" value="Aspartate Aminotransferase, domain 1"/>
    <property type="match status" value="1"/>
</dbReference>
<keyword evidence="4" id="KW-0032">Aminotransferase</keyword>
<dbReference type="PANTHER" id="PTHR43094">
    <property type="entry name" value="AMINOTRANSFERASE"/>
    <property type="match status" value="1"/>
</dbReference>
<dbReference type="PANTHER" id="PTHR43094:SF1">
    <property type="entry name" value="AMINOTRANSFERASE CLASS-III"/>
    <property type="match status" value="1"/>
</dbReference>
<dbReference type="InterPro" id="IPR015421">
    <property type="entry name" value="PyrdxlP-dep_Trfase_major"/>
</dbReference>
<dbReference type="AlphaFoldDB" id="A0A537J9K2"/>
<evidence type="ECO:0000256" key="2">
    <source>
        <dbReference type="ARBA" id="ARBA00022898"/>
    </source>
</evidence>
<organism evidence="4 5">
    <name type="scientific">Candidatus Segetimicrobium genomatis</name>
    <dbReference type="NCBI Taxonomy" id="2569760"/>
    <lineage>
        <taxon>Bacteria</taxon>
        <taxon>Bacillati</taxon>
        <taxon>Candidatus Sysuimicrobiota</taxon>
        <taxon>Candidatus Sysuimicrobiia</taxon>
        <taxon>Candidatus Sysuimicrobiales</taxon>
        <taxon>Candidatus Segetimicrobiaceae</taxon>
        <taxon>Candidatus Segetimicrobium</taxon>
    </lineage>
</organism>
<dbReference type="InterPro" id="IPR005814">
    <property type="entry name" value="Aminotrans_3"/>
</dbReference>
<reference evidence="4 5" key="1">
    <citation type="journal article" date="2019" name="Nat. Microbiol.">
        <title>Mediterranean grassland soil C-N compound turnover is dependent on rainfall and depth, and is mediated by genomically divergent microorganisms.</title>
        <authorList>
            <person name="Diamond S."/>
            <person name="Andeer P.F."/>
            <person name="Li Z."/>
            <person name="Crits-Christoph A."/>
            <person name="Burstein D."/>
            <person name="Anantharaman K."/>
            <person name="Lane K.R."/>
            <person name="Thomas B.C."/>
            <person name="Pan C."/>
            <person name="Northen T.R."/>
            <person name="Banfield J.F."/>
        </authorList>
    </citation>
    <scope>NUCLEOTIDE SEQUENCE [LARGE SCALE GENOMIC DNA]</scope>
    <source>
        <strain evidence="4">NP_7</strain>
    </source>
</reference>
<dbReference type="InterPro" id="IPR015422">
    <property type="entry name" value="PyrdxlP-dep_Trfase_small"/>
</dbReference>
<dbReference type="Proteomes" id="UP000320048">
    <property type="component" value="Unassembled WGS sequence"/>
</dbReference>